<gene>
    <name evidence="1" type="ORF">RPERSI_LOCUS28761</name>
</gene>
<sequence length="87" mass="9357">MSHLSFKDWSTFMKLALPGGYFGIVSLANHRLILTITLILYQIPHSLAVAASNRVGNLLSTGLPNRATIATNTSLILAVMSTICNVT</sequence>
<proteinExistence type="predicted"/>
<reference evidence="1" key="1">
    <citation type="submission" date="2021-06" db="EMBL/GenBank/DDBJ databases">
        <authorList>
            <person name="Kallberg Y."/>
            <person name="Tangrot J."/>
            <person name="Rosling A."/>
        </authorList>
    </citation>
    <scope>NUCLEOTIDE SEQUENCE</scope>
    <source>
        <strain evidence="1">MA461A</strain>
    </source>
</reference>
<protein>
    <submittedName>
        <fullName evidence="1">5026_t:CDS:1</fullName>
    </submittedName>
</protein>
<name>A0ACA9SDN6_9GLOM</name>
<evidence type="ECO:0000313" key="1">
    <source>
        <dbReference type="EMBL" id="CAG8833254.1"/>
    </source>
</evidence>
<comment type="caution">
    <text evidence="1">The sequence shown here is derived from an EMBL/GenBank/DDBJ whole genome shotgun (WGS) entry which is preliminary data.</text>
</comment>
<feature type="non-terminal residue" evidence="1">
    <location>
        <position position="1"/>
    </location>
</feature>
<accession>A0ACA9SDN6</accession>
<keyword evidence="2" id="KW-1185">Reference proteome</keyword>
<dbReference type="EMBL" id="CAJVQC010105993">
    <property type="protein sequence ID" value="CAG8833254.1"/>
    <property type="molecule type" value="Genomic_DNA"/>
</dbReference>
<evidence type="ECO:0000313" key="2">
    <source>
        <dbReference type="Proteomes" id="UP000789920"/>
    </source>
</evidence>
<organism evidence="1 2">
    <name type="scientific">Racocetra persica</name>
    <dbReference type="NCBI Taxonomy" id="160502"/>
    <lineage>
        <taxon>Eukaryota</taxon>
        <taxon>Fungi</taxon>
        <taxon>Fungi incertae sedis</taxon>
        <taxon>Mucoromycota</taxon>
        <taxon>Glomeromycotina</taxon>
        <taxon>Glomeromycetes</taxon>
        <taxon>Diversisporales</taxon>
        <taxon>Gigasporaceae</taxon>
        <taxon>Racocetra</taxon>
    </lineage>
</organism>
<dbReference type="Proteomes" id="UP000789920">
    <property type="component" value="Unassembled WGS sequence"/>
</dbReference>
<feature type="non-terminal residue" evidence="1">
    <location>
        <position position="87"/>
    </location>
</feature>